<dbReference type="InterPro" id="IPR013426">
    <property type="entry name" value="EpsH-like"/>
</dbReference>
<evidence type="ECO:0000256" key="1">
    <source>
        <dbReference type="ARBA" id="ARBA00004651"/>
    </source>
</evidence>
<evidence type="ECO:0000313" key="11">
    <source>
        <dbReference type="Proteomes" id="UP000631034"/>
    </source>
</evidence>
<feature type="domain" description="Methanolan biosynthesis EpsI" evidence="9">
    <location>
        <begin position="319"/>
        <end position="521"/>
    </location>
</feature>
<feature type="transmembrane region" description="Helical" evidence="8">
    <location>
        <begin position="195"/>
        <end position="213"/>
    </location>
</feature>
<evidence type="ECO:0000256" key="6">
    <source>
        <dbReference type="ARBA" id="ARBA00022989"/>
    </source>
</evidence>
<feature type="transmembrane region" description="Helical" evidence="8">
    <location>
        <begin position="312"/>
        <end position="331"/>
    </location>
</feature>
<dbReference type="GO" id="GO:0006508">
    <property type="term" value="P:proteolysis"/>
    <property type="evidence" value="ECO:0007669"/>
    <property type="project" value="UniProtKB-KW"/>
</dbReference>
<evidence type="ECO:0000256" key="2">
    <source>
        <dbReference type="ARBA" id="ARBA00022475"/>
    </source>
</evidence>
<keyword evidence="2" id="KW-1003">Cell membrane</keyword>
<sequence length="532" mass="58577">MVFSNRAVQHRGALGSPGVLWALVGLCLASVGYTFLPEIGSLLKAWELEEYSQGYLIVPLALWMGLHLLSERTPRPSPSLWGAVFLAAGFFFLFVARTSSFEIPAFYGLVACLAGIAIGAFGTRAFRVLLPAFVYLVFALPIPQLLFVTLAAKLQLISSDWGVFLINLLGIPVFQEGNVLDLGAVRLQVVDACSGLRYIFPLLSFSFLVAFFLRDRLWKRTLIFFFAIPLAIGMNAFRLAWIAVLVQFLGADGLLTGLAHDVEGWAIFVLCVAVLLGFAECLRRIGRRGEYRLQYLYLPAAPFFSGRLGGSVRMVAVTVVATLLAGAVWVWQSSGYSDIRPPHPPLSSFPTTVGEWNGTPQKLTPEVLKVLNLHDYWSARYMRPGTVAPVDFYIAYYESQRVGGSAHSPANCLPGTGWRILEKSIHPVPVGSGGQTLPVTRLLVQEGQVKLLLYYWFEGRGRILNEQYSVKWYLFVDSITRNRTDGAVVRAYTPVLPGESVEVATERLDGFLAGVYPDVGRFIPGEDPAGLP</sequence>
<evidence type="ECO:0000259" key="9">
    <source>
        <dbReference type="Pfam" id="PF11984"/>
    </source>
</evidence>
<gene>
    <name evidence="10" type="primary">xrtD</name>
    <name evidence="10" type="ORF">IHV25_09125</name>
</gene>
<reference evidence="10" key="1">
    <citation type="submission" date="2020-10" db="EMBL/GenBank/DDBJ databases">
        <title>Genome sequence of the unusual species of purple photosynthetic bacteria, Phaeovibrio sulfidiphilus DSM 23193, type strain.</title>
        <authorList>
            <person name="Kyndt J.A."/>
            <person name="Meyer T.E."/>
        </authorList>
    </citation>
    <scope>NUCLEOTIDE SEQUENCE</scope>
    <source>
        <strain evidence="10">DSM 23193</strain>
    </source>
</reference>
<name>A0A8J6YR13_9PROT</name>
<feature type="transmembrane region" description="Helical" evidence="8">
    <location>
        <begin position="264"/>
        <end position="282"/>
    </location>
</feature>
<feature type="transmembrane region" description="Helical" evidence="8">
    <location>
        <begin position="222"/>
        <end position="244"/>
    </location>
</feature>
<dbReference type="RefSeq" id="WP_192534818.1">
    <property type="nucleotide sequence ID" value="NZ_JACZHT010000007.1"/>
</dbReference>
<proteinExistence type="predicted"/>
<dbReference type="NCBIfam" id="TIGR02914">
    <property type="entry name" value="EpsI_fam"/>
    <property type="match status" value="1"/>
</dbReference>
<dbReference type="NCBIfam" id="TIGR02602">
    <property type="entry name" value="8TM_EpsH"/>
    <property type="match status" value="1"/>
</dbReference>
<feature type="transmembrane region" description="Helical" evidence="8">
    <location>
        <begin position="133"/>
        <end position="152"/>
    </location>
</feature>
<keyword evidence="6 8" id="KW-1133">Transmembrane helix</keyword>
<evidence type="ECO:0000256" key="7">
    <source>
        <dbReference type="ARBA" id="ARBA00023136"/>
    </source>
</evidence>
<evidence type="ECO:0000313" key="10">
    <source>
        <dbReference type="EMBL" id="MBE1237807.1"/>
    </source>
</evidence>
<protein>
    <submittedName>
        <fullName evidence="10">VPLPA-CTERM-specific exosortase XrtD</fullName>
        <ecNumber evidence="10">3.4.22.-</ecNumber>
    </submittedName>
</protein>
<feature type="transmembrane region" description="Helical" evidence="8">
    <location>
        <begin position="105"/>
        <end position="126"/>
    </location>
</feature>
<evidence type="ECO:0000256" key="8">
    <source>
        <dbReference type="SAM" id="Phobius"/>
    </source>
</evidence>
<keyword evidence="5 10" id="KW-0378">Hydrolase</keyword>
<dbReference type="Pfam" id="PF11984">
    <property type="entry name" value="DUF3485"/>
    <property type="match status" value="1"/>
</dbReference>
<keyword evidence="3" id="KW-0645">Protease</keyword>
<feature type="transmembrane region" description="Helical" evidence="8">
    <location>
        <begin position="81"/>
        <end position="99"/>
    </location>
</feature>
<dbReference type="Proteomes" id="UP000631034">
    <property type="component" value="Unassembled WGS sequence"/>
</dbReference>
<dbReference type="EC" id="3.4.22.-" evidence="10"/>
<dbReference type="Pfam" id="PF09721">
    <property type="entry name" value="Exosortase_EpsH"/>
    <property type="match status" value="1"/>
</dbReference>
<dbReference type="NCBIfam" id="TIGR04178">
    <property type="entry name" value="exo_archaeo"/>
    <property type="match status" value="1"/>
</dbReference>
<dbReference type="GO" id="GO:0005886">
    <property type="term" value="C:plasma membrane"/>
    <property type="evidence" value="ECO:0007669"/>
    <property type="project" value="UniProtKB-SubCell"/>
</dbReference>
<comment type="caution">
    <text evidence="10">The sequence shown here is derived from an EMBL/GenBank/DDBJ whole genome shotgun (WGS) entry which is preliminary data.</text>
</comment>
<comment type="subcellular location">
    <subcellularLocation>
        <location evidence="1">Cell membrane</location>
        <topology evidence="1">Multi-pass membrane protein</topology>
    </subcellularLocation>
</comment>
<evidence type="ECO:0000256" key="4">
    <source>
        <dbReference type="ARBA" id="ARBA00022692"/>
    </source>
</evidence>
<dbReference type="GO" id="GO:0008233">
    <property type="term" value="F:peptidase activity"/>
    <property type="evidence" value="ECO:0007669"/>
    <property type="project" value="UniProtKB-KW"/>
</dbReference>
<evidence type="ECO:0000256" key="3">
    <source>
        <dbReference type="ARBA" id="ARBA00022670"/>
    </source>
</evidence>
<evidence type="ECO:0000256" key="5">
    <source>
        <dbReference type="ARBA" id="ARBA00022801"/>
    </source>
</evidence>
<feature type="transmembrane region" description="Helical" evidence="8">
    <location>
        <begin position="12"/>
        <end position="33"/>
    </location>
</feature>
<keyword evidence="4 8" id="KW-0812">Transmembrane</keyword>
<keyword evidence="7 8" id="KW-0472">Membrane</keyword>
<dbReference type="InterPro" id="IPR014263">
    <property type="entry name" value="Methanolan_biosynth_EpsI"/>
</dbReference>
<dbReference type="InterPro" id="IPR019127">
    <property type="entry name" value="Exosortase"/>
</dbReference>
<dbReference type="AlphaFoldDB" id="A0A8J6YR13"/>
<dbReference type="NCBIfam" id="TIGR04152">
    <property type="entry name" value="exosort_VPLPA"/>
    <property type="match status" value="1"/>
</dbReference>
<keyword evidence="11" id="KW-1185">Reference proteome</keyword>
<dbReference type="InterPro" id="IPR026491">
    <property type="entry name" value="ExosortD_VPLPA"/>
</dbReference>
<organism evidence="10 11">
    <name type="scientific">Phaeovibrio sulfidiphilus</name>
    <dbReference type="NCBI Taxonomy" id="1220600"/>
    <lineage>
        <taxon>Bacteria</taxon>
        <taxon>Pseudomonadati</taxon>
        <taxon>Pseudomonadota</taxon>
        <taxon>Alphaproteobacteria</taxon>
        <taxon>Rhodospirillales</taxon>
        <taxon>Rhodospirillaceae</taxon>
        <taxon>Phaeovibrio</taxon>
    </lineage>
</organism>
<dbReference type="EMBL" id="JACZHT010000007">
    <property type="protein sequence ID" value="MBE1237807.1"/>
    <property type="molecule type" value="Genomic_DNA"/>
</dbReference>
<dbReference type="InterPro" id="IPR026392">
    <property type="entry name" value="Exo/Archaeosortase_dom"/>
</dbReference>
<accession>A0A8J6YR13</accession>